<reference evidence="1" key="2">
    <citation type="journal article" date="2015" name="Fish Shellfish Immunol.">
        <title>Early steps in the European eel (Anguilla anguilla)-Vibrio vulnificus interaction in the gills: Role of the RtxA13 toxin.</title>
        <authorList>
            <person name="Callol A."/>
            <person name="Pajuelo D."/>
            <person name="Ebbesson L."/>
            <person name="Teles M."/>
            <person name="MacKenzie S."/>
            <person name="Amaro C."/>
        </authorList>
    </citation>
    <scope>NUCLEOTIDE SEQUENCE</scope>
</reference>
<dbReference type="EMBL" id="GBXM01071640">
    <property type="protein sequence ID" value="JAH36937.1"/>
    <property type="molecule type" value="Transcribed_RNA"/>
</dbReference>
<name>A0A0E9S6V6_ANGAN</name>
<dbReference type="AlphaFoldDB" id="A0A0E9S6V6"/>
<proteinExistence type="predicted"/>
<protein>
    <submittedName>
        <fullName evidence="1">Uncharacterized protein</fullName>
    </submittedName>
</protein>
<sequence length="34" mass="4078">MLGHFNVRTSKFTQAYLLWPTRAYNFHLVFASFI</sequence>
<accession>A0A0E9S6V6</accession>
<evidence type="ECO:0000313" key="1">
    <source>
        <dbReference type="EMBL" id="JAH36937.1"/>
    </source>
</evidence>
<organism evidence="1">
    <name type="scientific">Anguilla anguilla</name>
    <name type="common">European freshwater eel</name>
    <name type="synonym">Muraena anguilla</name>
    <dbReference type="NCBI Taxonomy" id="7936"/>
    <lineage>
        <taxon>Eukaryota</taxon>
        <taxon>Metazoa</taxon>
        <taxon>Chordata</taxon>
        <taxon>Craniata</taxon>
        <taxon>Vertebrata</taxon>
        <taxon>Euteleostomi</taxon>
        <taxon>Actinopterygii</taxon>
        <taxon>Neopterygii</taxon>
        <taxon>Teleostei</taxon>
        <taxon>Anguilliformes</taxon>
        <taxon>Anguillidae</taxon>
        <taxon>Anguilla</taxon>
    </lineage>
</organism>
<reference evidence="1" key="1">
    <citation type="submission" date="2014-11" db="EMBL/GenBank/DDBJ databases">
        <authorList>
            <person name="Amaro Gonzalez C."/>
        </authorList>
    </citation>
    <scope>NUCLEOTIDE SEQUENCE</scope>
</reference>